<name>A0ABY7PH79_9ACTN</name>
<keyword evidence="3" id="KW-1185">Reference proteome</keyword>
<evidence type="ECO:0000313" key="2">
    <source>
        <dbReference type="EMBL" id="WBO68972.1"/>
    </source>
</evidence>
<dbReference type="RefSeq" id="WP_270086191.1">
    <property type="nucleotide sequence ID" value="NZ_CP115300.1"/>
</dbReference>
<protein>
    <submittedName>
        <fullName evidence="2">Uncharacterized protein</fullName>
    </submittedName>
</protein>
<sequence>MTDPNAGNEEIPPPTRHPSALHPMRRPHSFAGTVSATAAPYIPPPYKGTDGFSGVCGDGRLRGLGYFAPADPLRVVVAAGQARELRPLLFGGTFRHDQFIGDLCHDRILDGGDHDRPALKATGRSGRAVLGLEAAAHARAAGSSRLR</sequence>
<dbReference type="EMBL" id="CP115300">
    <property type="protein sequence ID" value="WBO68972.1"/>
    <property type="molecule type" value="Genomic_DNA"/>
</dbReference>
<feature type="region of interest" description="Disordered" evidence="1">
    <location>
        <begin position="1"/>
        <end position="27"/>
    </location>
</feature>
<evidence type="ECO:0000256" key="1">
    <source>
        <dbReference type="SAM" id="MobiDB-lite"/>
    </source>
</evidence>
<accession>A0ABY7PH79</accession>
<reference evidence="2 3" key="1">
    <citation type="submission" date="2022-12" db="EMBL/GenBank/DDBJ databases">
        <authorList>
            <person name="Mo P."/>
        </authorList>
    </citation>
    <scope>NUCLEOTIDE SEQUENCE [LARGE SCALE GENOMIC DNA]</scope>
    <source>
        <strain evidence="2 3">HUAS 2-6</strain>
    </source>
</reference>
<organism evidence="2 3">
    <name type="scientific">Streptomyces camelliae</name>
    <dbReference type="NCBI Taxonomy" id="3004093"/>
    <lineage>
        <taxon>Bacteria</taxon>
        <taxon>Bacillati</taxon>
        <taxon>Actinomycetota</taxon>
        <taxon>Actinomycetes</taxon>
        <taxon>Kitasatosporales</taxon>
        <taxon>Streptomycetaceae</taxon>
        <taxon>Streptomyces</taxon>
    </lineage>
</organism>
<gene>
    <name evidence="2" type="ORF">O1G22_42470</name>
</gene>
<evidence type="ECO:0000313" key="3">
    <source>
        <dbReference type="Proteomes" id="UP001212326"/>
    </source>
</evidence>
<proteinExistence type="predicted"/>
<dbReference type="Proteomes" id="UP001212326">
    <property type="component" value="Chromosome"/>
</dbReference>